<accession>A0AAW2DWJ2</accession>
<name>A0AAW2DWJ2_9ROSI</name>
<reference evidence="1 2" key="1">
    <citation type="submission" date="2024-01" db="EMBL/GenBank/DDBJ databases">
        <title>A telomere-to-telomere, gap-free genome of sweet tea (Lithocarpus litseifolius).</title>
        <authorList>
            <person name="Zhou J."/>
        </authorList>
    </citation>
    <scope>NUCLEOTIDE SEQUENCE [LARGE SCALE GENOMIC DNA]</scope>
    <source>
        <strain evidence="1">Zhou-2022a</strain>
        <tissue evidence="1">Leaf</tissue>
    </source>
</reference>
<evidence type="ECO:0000313" key="1">
    <source>
        <dbReference type="EMBL" id="KAL0015142.1"/>
    </source>
</evidence>
<proteinExistence type="predicted"/>
<protein>
    <submittedName>
        <fullName evidence="1">Uncharacterized protein</fullName>
    </submittedName>
</protein>
<keyword evidence="2" id="KW-1185">Reference proteome</keyword>
<dbReference type="Proteomes" id="UP001459277">
    <property type="component" value="Unassembled WGS sequence"/>
</dbReference>
<organism evidence="1 2">
    <name type="scientific">Lithocarpus litseifolius</name>
    <dbReference type="NCBI Taxonomy" id="425828"/>
    <lineage>
        <taxon>Eukaryota</taxon>
        <taxon>Viridiplantae</taxon>
        <taxon>Streptophyta</taxon>
        <taxon>Embryophyta</taxon>
        <taxon>Tracheophyta</taxon>
        <taxon>Spermatophyta</taxon>
        <taxon>Magnoliopsida</taxon>
        <taxon>eudicotyledons</taxon>
        <taxon>Gunneridae</taxon>
        <taxon>Pentapetalae</taxon>
        <taxon>rosids</taxon>
        <taxon>fabids</taxon>
        <taxon>Fagales</taxon>
        <taxon>Fagaceae</taxon>
        <taxon>Lithocarpus</taxon>
    </lineage>
</organism>
<gene>
    <name evidence="1" type="ORF">SO802_002211</name>
</gene>
<sequence>MQSSYIQMEMNGEINICLTGVSIPYTPFLVKFLAVRLLCGLCENPGSCEGSITLHKVILSWRHVNLFMSGLGRDSWRRARVVESSLSSSLLSHSVPKHTQLKMQKVRLWLLKRYHFLGSLLGQQLAAPAPTPSLLRKG</sequence>
<dbReference type="EMBL" id="JAZDWU010000001">
    <property type="protein sequence ID" value="KAL0015142.1"/>
    <property type="molecule type" value="Genomic_DNA"/>
</dbReference>
<comment type="caution">
    <text evidence="1">The sequence shown here is derived from an EMBL/GenBank/DDBJ whole genome shotgun (WGS) entry which is preliminary data.</text>
</comment>
<evidence type="ECO:0000313" key="2">
    <source>
        <dbReference type="Proteomes" id="UP001459277"/>
    </source>
</evidence>
<dbReference type="AlphaFoldDB" id="A0AAW2DWJ2"/>